<dbReference type="PANTHER" id="PTHR34817">
    <property type="entry name" value="NUCLEOTIDYLTRANSFERASE"/>
    <property type="match status" value="1"/>
</dbReference>
<evidence type="ECO:0000313" key="1">
    <source>
        <dbReference type="EMBL" id="TWT68582.1"/>
    </source>
</evidence>
<dbReference type="RefSeq" id="WP_146438390.1">
    <property type="nucleotide sequence ID" value="NZ_SJPL01000001.1"/>
</dbReference>
<evidence type="ECO:0000313" key="2">
    <source>
        <dbReference type="Proteomes" id="UP000317238"/>
    </source>
</evidence>
<reference evidence="1 2" key="1">
    <citation type="submission" date="2019-02" db="EMBL/GenBank/DDBJ databases">
        <title>Deep-cultivation of Planctomycetes and their phenomic and genomic characterization uncovers novel biology.</title>
        <authorList>
            <person name="Wiegand S."/>
            <person name="Jogler M."/>
            <person name="Boedeker C."/>
            <person name="Pinto D."/>
            <person name="Vollmers J."/>
            <person name="Rivas-Marin E."/>
            <person name="Kohn T."/>
            <person name="Peeters S.H."/>
            <person name="Heuer A."/>
            <person name="Rast P."/>
            <person name="Oberbeckmann S."/>
            <person name="Bunk B."/>
            <person name="Jeske O."/>
            <person name="Meyerdierks A."/>
            <person name="Storesund J.E."/>
            <person name="Kallscheuer N."/>
            <person name="Luecker S."/>
            <person name="Lage O.M."/>
            <person name="Pohl T."/>
            <person name="Merkel B.J."/>
            <person name="Hornburger P."/>
            <person name="Mueller R.-W."/>
            <person name="Bruemmer F."/>
            <person name="Labrenz M."/>
            <person name="Spormann A.M."/>
            <person name="Op Den Camp H."/>
            <person name="Overmann J."/>
            <person name="Amann R."/>
            <person name="Jetten M.S.M."/>
            <person name="Mascher T."/>
            <person name="Medema M.H."/>
            <person name="Devos D.P."/>
            <person name="Kaster A.-K."/>
            <person name="Ovreas L."/>
            <person name="Rohde M."/>
            <person name="Galperin M.Y."/>
            <person name="Jogler C."/>
        </authorList>
    </citation>
    <scope>NUCLEOTIDE SEQUENCE [LARGE SCALE GENOMIC DNA]</scope>
    <source>
        <strain evidence="1 2">Pan14r</strain>
    </source>
</reference>
<dbReference type="AlphaFoldDB" id="A0A5C5Y595"/>
<dbReference type="OrthoDB" id="9796845at2"/>
<protein>
    <submittedName>
        <fullName evidence="1">Putative nucleotidyltransferase</fullName>
    </submittedName>
</protein>
<sequence length="258" mass="29517">MTDASTIDHPKMMQHVESHPYPLLFATISGAHLYGFPSPDSDFDLRGVHMLPLETVVGLDEGDQTVEKEGIYDGLEIDLVTHDVEKFFRLMLKRNGYVLEQIFSPLVVYSTPEHEELKSIAKNCITRHHAHHYLGFAATQWKLFAKESPQRVKPLLYVYRVLLTGIHLMRTGEVEANLITLNESAKLTYIEELVDRKRSGPEKGMLQAADLEFHTREYERLTAQLESAYEASKLPEMPSARGELNDLLVRLRLRFLSP</sequence>
<name>A0A5C5Y595_9PLAN</name>
<gene>
    <name evidence="1" type="ORF">Pan14r_08290</name>
</gene>
<accession>A0A5C5Y595</accession>
<proteinExistence type="predicted"/>
<dbReference type="EMBL" id="SJPL01000001">
    <property type="protein sequence ID" value="TWT68582.1"/>
    <property type="molecule type" value="Genomic_DNA"/>
</dbReference>
<dbReference type="Pfam" id="PF10127">
    <property type="entry name" value="RlaP"/>
    <property type="match status" value="1"/>
</dbReference>
<dbReference type="Proteomes" id="UP000317238">
    <property type="component" value="Unassembled WGS sequence"/>
</dbReference>
<dbReference type="PANTHER" id="PTHR34817:SF1">
    <property type="entry name" value="NUCLEOTIDYLTRANSFERASE"/>
    <property type="match status" value="1"/>
</dbReference>
<dbReference type="InterPro" id="IPR018775">
    <property type="entry name" value="RlaP"/>
</dbReference>
<keyword evidence="2" id="KW-1185">Reference proteome</keyword>
<dbReference type="GO" id="GO:0016740">
    <property type="term" value="F:transferase activity"/>
    <property type="evidence" value="ECO:0007669"/>
    <property type="project" value="UniProtKB-KW"/>
</dbReference>
<organism evidence="1 2">
    <name type="scientific">Crateriforma conspicua</name>
    <dbReference type="NCBI Taxonomy" id="2527996"/>
    <lineage>
        <taxon>Bacteria</taxon>
        <taxon>Pseudomonadati</taxon>
        <taxon>Planctomycetota</taxon>
        <taxon>Planctomycetia</taxon>
        <taxon>Planctomycetales</taxon>
        <taxon>Planctomycetaceae</taxon>
        <taxon>Crateriforma</taxon>
    </lineage>
</organism>
<comment type="caution">
    <text evidence="1">The sequence shown here is derived from an EMBL/GenBank/DDBJ whole genome shotgun (WGS) entry which is preliminary data.</text>
</comment>
<keyword evidence="1" id="KW-0808">Transferase</keyword>